<accession>A0A183UXQ2</accession>
<organism evidence="2 3">
    <name type="scientific">Toxocara canis</name>
    <name type="common">Canine roundworm</name>
    <dbReference type="NCBI Taxonomy" id="6265"/>
    <lineage>
        <taxon>Eukaryota</taxon>
        <taxon>Metazoa</taxon>
        <taxon>Ecdysozoa</taxon>
        <taxon>Nematoda</taxon>
        <taxon>Chromadorea</taxon>
        <taxon>Rhabditida</taxon>
        <taxon>Spirurina</taxon>
        <taxon>Ascaridomorpha</taxon>
        <taxon>Ascaridoidea</taxon>
        <taxon>Toxocaridae</taxon>
        <taxon>Toxocara</taxon>
    </lineage>
</organism>
<sequence length="212" mass="23165">MTAAQRDHEHDSFVHCGAHTKQLARERQMEHALRQSSSTASSTPIWYPKMSGVGRAKVNVDLEDPVCIPDSSTAQRCKRERERNKSGCWSNDELAVRHAVRVNNQRERAWTSDSGVRMLKTQLHQAAEAAATAVAAAAAAAAAAATTTASAAEASAATRRAKHALRPAATQLAAHRWCFVYTDRNAFVVVERKYQLSAAESQLSEREKNGRG</sequence>
<reference evidence="1 2" key="2">
    <citation type="submission" date="2018-11" db="EMBL/GenBank/DDBJ databases">
        <authorList>
            <consortium name="Pathogen Informatics"/>
        </authorList>
    </citation>
    <scope>NUCLEOTIDE SEQUENCE [LARGE SCALE GENOMIC DNA]</scope>
</reference>
<protein>
    <submittedName>
        <fullName evidence="1 3">Uncharacterized protein</fullName>
    </submittedName>
</protein>
<evidence type="ECO:0000313" key="1">
    <source>
        <dbReference type="EMBL" id="VDM44593.1"/>
    </source>
</evidence>
<dbReference type="EMBL" id="UYWY01021645">
    <property type="protein sequence ID" value="VDM44593.1"/>
    <property type="molecule type" value="Genomic_DNA"/>
</dbReference>
<keyword evidence="2" id="KW-1185">Reference proteome</keyword>
<proteinExistence type="predicted"/>
<dbReference type="WBParaSite" id="TCNE_0001327201-mRNA-1">
    <property type="protein sequence ID" value="TCNE_0001327201-mRNA-1"/>
    <property type="gene ID" value="TCNE_0001327201"/>
</dbReference>
<dbReference type="AlphaFoldDB" id="A0A183UXQ2"/>
<evidence type="ECO:0000313" key="3">
    <source>
        <dbReference type="WBParaSite" id="TCNE_0001327201-mRNA-1"/>
    </source>
</evidence>
<dbReference type="Proteomes" id="UP000050794">
    <property type="component" value="Unassembled WGS sequence"/>
</dbReference>
<name>A0A183UXQ2_TOXCA</name>
<evidence type="ECO:0000313" key="2">
    <source>
        <dbReference type="Proteomes" id="UP000050794"/>
    </source>
</evidence>
<gene>
    <name evidence="1" type="ORF">TCNE_LOCUS13272</name>
</gene>
<reference evidence="3" key="1">
    <citation type="submission" date="2016-06" db="UniProtKB">
        <authorList>
            <consortium name="WormBaseParasite"/>
        </authorList>
    </citation>
    <scope>IDENTIFICATION</scope>
</reference>